<evidence type="ECO:0000313" key="2">
    <source>
        <dbReference type="EMBL" id="KAJ4827038.1"/>
    </source>
</evidence>
<dbReference type="Gene3D" id="3.60.10.10">
    <property type="entry name" value="Endonuclease/exonuclease/phosphatase"/>
    <property type="match status" value="1"/>
</dbReference>
<dbReference type="InterPro" id="IPR036691">
    <property type="entry name" value="Endo/exonu/phosph_ase_sf"/>
</dbReference>
<dbReference type="InterPro" id="IPR005135">
    <property type="entry name" value="Endo/exonuclease/phosphatase"/>
</dbReference>
<accession>A0A9Q0J3H6</accession>
<dbReference type="SUPFAM" id="SSF56219">
    <property type="entry name" value="DNase I-like"/>
    <property type="match status" value="1"/>
</dbReference>
<dbReference type="AlphaFoldDB" id="A0A9Q0J3H6"/>
<dbReference type="Proteomes" id="UP001141552">
    <property type="component" value="Unassembled WGS sequence"/>
</dbReference>
<name>A0A9Q0J3H6_9ROSI</name>
<evidence type="ECO:0000313" key="3">
    <source>
        <dbReference type="Proteomes" id="UP001141552"/>
    </source>
</evidence>
<organism evidence="2 3">
    <name type="scientific">Turnera subulata</name>
    <dbReference type="NCBI Taxonomy" id="218843"/>
    <lineage>
        <taxon>Eukaryota</taxon>
        <taxon>Viridiplantae</taxon>
        <taxon>Streptophyta</taxon>
        <taxon>Embryophyta</taxon>
        <taxon>Tracheophyta</taxon>
        <taxon>Spermatophyta</taxon>
        <taxon>Magnoliopsida</taxon>
        <taxon>eudicotyledons</taxon>
        <taxon>Gunneridae</taxon>
        <taxon>Pentapetalae</taxon>
        <taxon>rosids</taxon>
        <taxon>fabids</taxon>
        <taxon>Malpighiales</taxon>
        <taxon>Passifloraceae</taxon>
        <taxon>Turnera</taxon>
    </lineage>
</organism>
<dbReference type="EMBL" id="JAKUCV010006510">
    <property type="protein sequence ID" value="KAJ4827038.1"/>
    <property type="molecule type" value="Genomic_DNA"/>
</dbReference>
<dbReference type="PANTHER" id="PTHR35218:SF9">
    <property type="entry name" value="ENDONUCLEASE_EXONUCLEASE_PHOSPHATASE DOMAIN-CONTAINING PROTEIN"/>
    <property type="match status" value="1"/>
</dbReference>
<reference evidence="2" key="1">
    <citation type="submission" date="2022-02" db="EMBL/GenBank/DDBJ databases">
        <authorList>
            <person name="Henning P.M."/>
            <person name="McCubbin A.G."/>
            <person name="Shore J.S."/>
        </authorList>
    </citation>
    <scope>NUCLEOTIDE SEQUENCE</scope>
    <source>
        <strain evidence="2">F60SS</strain>
        <tissue evidence="2">Leaves</tissue>
    </source>
</reference>
<protein>
    <recommendedName>
        <fullName evidence="1">Endonuclease/exonuclease/phosphatase domain-containing protein</fullName>
    </recommendedName>
</protein>
<dbReference type="GO" id="GO:0003824">
    <property type="term" value="F:catalytic activity"/>
    <property type="evidence" value="ECO:0007669"/>
    <property type="project" value="InterPro"/>
</dbReference>
<comment type="caution">
    <text evidence="2">The sequence shown here is derived from an EMBL/GenBank/DDBJ whole genome shotgun (WGS) entry which is preliminary data.</text>
</comment>
<evidence type="ECO:0000259" key="1">
    <source>
        <dbReference type="Pfam" id="PF03372"/>
    </source>
</evidence>
<keyword evidence="3" id="KW-1185">Reference proteome</keyword>
<dbReference type="PANTHER" id="PTHR35218">
    <property type="entry name" value="RNASE H DOMAIN-CONTAINING PROTEIN"/>
    <property type="match status" value="1"/>
</dbReference>
<gene>
    <name evidence="2" type="ORF">Tsubulata_016315</name>
</gene>
<sequence>MFSLISWNIRGLGSSTKQQQLRDLINKHEAKFVFICETKMQGINNVFCSKIWNIRELEFRSVDAKGLSGGLLLLWDGSKFIFSRSCSNRNWILIEGSFGDSSDKLCICCVYGDRSLERRLAMWNELRSLKASFSSPWLLVGDLNETLSMEDSRSNRIYNRGAGALKSFIDFMHLGEFPLQDCRFTWANSIYSSRIDRAFAQPEWSLRFRFLNLTTG</sequence>
<reference evidence="2" key="2">
    <citation type="journal article" date="2023" name="Plants (Basel)">
        <title>Annotation of the Turnera subulata (Passifloraceae) Draft Genome Reveals the S-Locus Evolved after the Divergence of Turneroideae from Passifloroideae in a Stepwise Manner.</title>
        <authorList>
            <person name="Henning P.M."/>
            <person name="Roalson E.H."/>
            <person name="Mir W."/>
            <person name="McCubbin A.G."/>
            <person name="Shore J.S."/>
        </authorList>
    </citation>
    <scope>NUCLEOTIDE SEQUENCE</scope>
    <source>
        <strain evidence="2">F60SS</strain>
    </source>
</reference>
<feature type="domain" description="Endonuclease/exonuclease/phosphatase" evidence="1">
    <location>
        <begin position="5"/>
        <end position="210"/>
    </location>
</feature>
<proteinExistence type="predicted"/>
<dbReference type="Pfam" id="PF03372">
    <property type="entry name" value="Exo_endo_phos"/>
    <property type="match status" value="1"/>
</dbReference>
<dbReference type="OrthoDB" id="851867at2759"/>